<protein>
    <submittedName>
        <fullName evidence="2">Uncharacterized protein</fullName>
    </submittedName>
</protein>
<reference evidence="2" key="1">
    <citation type="submission" date="2023-03" db="EMBL/GenBank/DDBJ databases">
        <title>Massive genome expansion in bonnet fungi (Mycena s.s.) driven by repeated elements and novel gene families across ecological guilds.</title>
        <authorList>
            <consortium name="Lawrence Berkeley National Laboratory"/>
            <person name="Harder C.B."/>
            <person name="Miyauchi S."/>
            <person name="Viragh M."/>
            <person name="Kuo A."/>
            <person name="Thoen E."/>
            <person name="Andreopoulos B."/>
            <person name="Lu D."/>
            <person name="Skrede I."/>
            <person name="Drula E."/>
            <person name="Henrissat B."/>
            <person name="Morin E."/>
            <person name="Kohler A."/>
            <person name="Barry K."/>
            <person name="LaButti K."/>
            <person name="Morin E."/>
            <person name="Salamov A."/>
            <person name="Lipzen A."/>
            <person name="Mereny Z."/>
            <person name="Hegedus B."/>
            <person name="Baldrian P."/>
            <person name="Stursova M."/>
            <person name="Weitz H."/>
            <person name="Taylor A."/>
            <person name="Grigoriev I.V."/>
            <person name="Nagy L.G."/>
            <person name="Martin F."/>
            <person name="Kauserud H."/>
        </authorList>
    </citation>
    <scope>NUCLEOTIDE SEQUENCE</scope>
    <source>
        <strain evidence="2">CBHHK200</strain>
    </source>
</reference>
<gene>
    <name evidence="2" type="ORF">C8F04DRAFT_1272525</name>
</gene>
<organism evidence="2 3">
    <name type="scientific">Mycena alexandri</name>
    <dbReference type="NCBI Taxonomy" id="1745969"/>
    <lineage>
        <taxon>Eukaryota</taxon>
        <taxon>Fungi</taxon>
        <taxon>Dikarya</taxon>
        <taxon>Basidiomycota</taxon>
        <taxon>Agaricomycotina</taxon>
        <taxon>Agaricomycetes</taxon>
        <taxon>Agaricomycetidae</taxon>
        <taxon>Agaricales</taxon>
        <taxon>Marasmiineae</taxon>
        <taxon>Mycenaceae</taxon>
        <taxon>Mycena</taxon>
    </lineage>
</organism>
<evidence type="ECO:0000313" key="3">
    <source>
        <dbReference type="Proteomes" id="UP001218188"/>
    </source>
</evidence>
<accession>A0AAD6WT38</accession>
<name>A0AAD6WT38_9AGAR</name>
<feature type="region of interest" description="Disordered" evidence="1">
    <location>
        <begin position="1"/>
        <end position="56"/>
    </location>
</feature>
<keyword evidence="3" id="KW-1185">Reference proteome</keyword>
<dbReference type="Proteomes" id="UP001218188">
    <property type="component" value="Unassembled WGS sequence"/>
</dbReference>
<evidence type="ECO:0000313" key="2">
    <source>
        <dbReference type="EMBL" id="KAJ7022521.1"/>
    </source>
</evidence>
<dbReference type="EMBL" id="JARJCM010000208">
    <property type="protein sequence ID" value="KAJ7022521.1"/>
    <property type="molecule type" value="Genomic_DNA"/>
</dbReference>
<dbReference type="AlphaFoldDB" id="A0AAD6WT38"/>
<feature type="compositionally biased region" description="Basic and acidic residues" evidence="1">
    <location>
        <begin position="29"/>
        <end position="39"/>
    </location>
</feature>
<evidence type="ECO:0000256" key="1">
    <source>
        <dbReference type="SAM" id="MobiDB-lite"/>
    </source>
</evidence>
<comment type="caution">
    <text evidence="2">The sequence shown here is derived from an EMBL/GenBank/DDBJ whole genome shotgun (WGS) entry which is preliminary data.</text>
</comment>
<sequence>MSTKAAIKARLAITQAKGPKKTTGNASKAKPDSKKENRGQGRKGRKSADEEKKQPKAALIQITRAARISSDLRALFVVHYRYSAPQLNPIDYSNLSSPKLTCDSPRAAFKLRKLHSTQARVRVRVRVRCAAVWYVREGGTTWDEGDGEHRVCALAASGSRVERGWGVESDGNGDVDVVERDCLEDAPAGAACLRESVGARSHLRVGSAEFDVVSARSSTMSVRSSKAVALALR</sequence>
<proteinExistence type="predicted"/>